<reference evidence="2" key="1">
    <citation type="submission" date="2016-10" db="EMBL/GenBank/DDBJ databases">
        <authorList>
            <person name="Varghese N."/>
            <person name="Submissions S."/>
        </authorList>
    </citation>
    <scope>NUCLEOTIDE SEQUENCE [LARGE SCALE GENOMIC DNA]</scope>
    <source>
        <strain evidence="2">CGMCC 4.578</strain>
    </source>
</reference>
<dbReference type="AlphaFoldDB" id="A0A1H9BFK6"/>
<keyword evidence="2" id="KW-1185">Reference proteome</keyword>
<protein>
    <submittedName>
        <fullName evidence="1">Uncharacterized protein</fullName>
    </submittedName>
</protein>
<sequence>MMHGGFDHDHWWIKISRTELVAIGAGAACPAIVKGPWASVVCPPLVAALNWAIGRFPIANGFWAEVYTNGRVNLSTR</sequence>
<evidence type="ECO:0000313" key="1">
    <source>
        <dbReference type="EMBL" id="SEP87423.1"/>
    </source>
</evidence>
<dbReference type="Proteomes" id="UP000199028">
    <property type="component" value="Unassembled WGS sequence"/>
</dbReference>
<accession>A0A1H9BFK6</accession>
<evidence type="ECO:0000313" key="2">
    <source>
        <dbReference type="Proteomes" id="UP000199028"/>
    </source>
</evidence>
<name>A0A1H9BFK6_9PSEU</name>
<proteinExistence type="predicted"/>
<dbReference type="EMBL" id="FOFT01000001">
    <property type="protein sequence ID" value="SEP87423.1"/>
    <property type="molecule type" value="Genomic_DNA"/>
</dbReference>
<gene>
    <name evidence="1" type="ORF">SAMN05216195_101461</name>
</gene>
<organism evidence="1 2">
    <name type="scientific">Lentzea flaviverrucosa</name>
    <dbReference type="NCBI Taxonomy" id="200379"/>
    <lineage>
        <taxon>Bacteria</taxon>
        <taxon>Bacillati</taxon>
        <taxon>Actinomycetota</taxon>
        <taxon>Actinomycetes</taxon>
        <taxon>Pseudonocardiales</taxon>
        <taxon>Pseudonocardiaceae</taxon>
        <taxon>Lentzea</taxon>
    </lineage>
</organism>